<name>A0A8S9S2E7_BRACR</name>
<dbReference type="AlphaFoldDB" id="A0A8S9S2E7"/>
<organism evidence="2 3">
    <name type="scientific">Brassica cretica</name>
    <name type="common">Mustard</name>
    <dbReference type="NCBI Taxonomy" id="69181"/>
    <lineage>
        <taxon>Eukaryota</taxon>
        <taxon>Viridiplantae</taxon>
        <taxon>Streptophyta</taxon>
        <taxon>Embryophyta</taxon>
        <taxon>Tracheophyta</taxon>
        <taxon>Spermatophyta</taxon>
        <taxon>Magnoliopsida</taxon>
        <taxon>eudicotyledons</taxon>
        <taxon>Gunneridae</taxon>
        <taxon>Pentapetalae</taxon>
        <taxon>rosids</taxon>
        <taxon>malvids</taxon>
        <taxon>Brassicales</taxon>
        <taxon>Brassicaceae</taxon>
        <taxon>Brassiceae</taxon>
        <taxon>Brassica</taxon>
    </lineage>
</organism>
<gene>
    <name evidence="2" type="ORF">F2Q69_00030432</name>
</gene>
<evidence type="ECO:0000256" key="1">
    <source>
        <dbReference type="SAM" id="MobiDB-lite"/>
    </source>
</evidence>
<sequence>MLHKIFPSRIRTNLAYRFDCIVQCREDHDSRGVRSKTPTSAQPCYVNIDRQIEPAIDRKQETAIDRQRDTAIDRQRETATDRQTPSPIDR</sequence>
<feature type="compositionally biased region" description="Basic and acidic residues" evidence="1">
    <location>
        <begin position="55"/>
        <end position="80"/>
    </location>
</feature>
<feature type="region of interest" description="Disordered" evidence="1">
    <location>
        <begin position="55"/>
        <end position="90"/>
    </location>
</feature>
<dbReference type="EMBL" id="QGKX02000088">
    <property type="protein sequence ID" value="KAF3586522.1"/>
    <property type="molecule type" value="Genomic_DNA"/>
</dbReference>
<feature type="compositionally biased region" description="Polar residues" evidence="1">
    <location>
        <begin position="81"/>
        <end position="90"/>
    </location>
</feature>
<accession>A0A8S9S2E7</accession>
<protein>
    <submittedName>
        <fullName evidence="2">Uncharacterized protein</fullName>
    </submittedName>
</protein>
<dbReference type="Proteomes" id="UP000712600">
    <property type="component" value="Unassembled WGS sequence"/>
</dbReference>
<comment type="caution">
    <text evidence="2">The sequence shown here is derived from an EMBL/GenBank/DDBJ whole genome shotgun (WGS) entry which is preliminary data.</text>
</comment>
<proteinExistence type="predicted"/>
<evidence type="ECO:0000313" key="3">
    <source>
        <dbReference type="Proteomes" id="UP000712600"/>
    </source>
</evidence>
<reference evidence="2" key="1">
    <citation type="submission" date="2019-12" db="EMBL/GenBank/DDBJ databases">
        <title>Genome sequencing and annotation of Brassica cretica.</title>
        <authorList>
            <person name="Studholme D.J."/>
            <person name="Sarris P."/>
        </authorList>
    </citation>
    <scope>NUCLEOTIDE SEQUENCE</scope>
    <source>
        <strain evidence="2">PFS-109/04</strain>
        <tissue evidence="2">Leaf</tissue>
    </source>
</reference>
<evidence type="ECO:0000313" key="2">
    <source>
        <dbReference type="EMBL" id="KAF3586522.1"/>
    </source>
</evidence>